<dbReference type="Proteomes" id="UP000183028">
    <property type="component" value="Unassembled WGS sequence"/>
</dbReference>
<evidence type="ECO:0000256" key="2">
    <source>
        <dbReference type="PIRSR" id="PIRSR018249-2"/>
    </source>
</evidence>
<dbReference type="InterPro" id="IPR029063">
    <property type="entry name" value="SAM-dependent_MTases_sf"/>
</dbReference>
<dbReference type="AlphaFoldDB" id="A0A1H6XDS7"/>
<feature type="domain" description="Methyltransferase" evidence="3">
    <location>
        <begin position="84"/>
        <end position="202"/>
    </location>
</feature>
<evidence type="ECO:0000259" key="3">
    <source>
        <dbReference type="Pfam" id="PF13847"/>
    </source>
</evidence>
<dbReference type="SUPFAM" id="SSF53335">
    <property type="entry name" value="S-adenosyl-L-methionine-dependent methyltransferases"/>
    <property type="match status" value="1"/>
</dbReference>
<feature type="binding site" evidence="1">
    <location>
        <position position="22"/>
    </location>
    <ligand>
        <name>Zn(2+)</name>
        <dbReference type="ChEBI" id="CHEBI:29105"/>
    </ligand>
</feature>
<dbReference type="PANTHER" id="PTHR43460">
    <property type="entry name" value="METHYLTRANSFERASE"/>
    <property type="match status" value="1"/>
</dbReference>
<name>A0A1H6XDS7_9FIRM</name>
<dbReference type="Gene3D" id="3.40.50.150">
    <property type="entry name" value="Vaccinia Virus protein VP39"/>
    <property type="match status" value="1"/>
</dbReference>
<keyword evidence="1" id="KW-0862">Zinc</keyword>
<feature type="binding site" evidence="1">
    <location>
        <position position="9"/>
    </location>
    <ligand>
        <name>Zn(2+)</name>
        <dbReference type="ChEBI" id="CHEBI:29105"/>
    </ligand>
</feature>
<feature type="binding site" evidence="1">
    <location>
        <position position="26"/>
    </location>
    <ligand>
        <name>Zn(2+)</name>
        <dbReference type="ChEBI" id="CHEBI:29105"/>
    </ligand>
</feature>
<keyword evidence="1" id="KW-0479">Metal-binding</keyword>
<dbReference type="eggNOG" id="COG2226">
    <property type="taxonomic scope" value="Bacteria"/>
</dbReference>
<dbReference type="InterPro" id="IPR025714">
    <property type="entry name" value="Methyltranfer_dom"/>
</dbReference>
<evidence type="ECO:0000313" key="6">
    <source>
        <dbReference type="Proteomes" id="UP000183028"/>
    </source>
</evidence>
<keyword evidence="6" id="KW-1185">Reference proteome</keyword>
<keyword evidence="5" id="KW-0489">Methyltransferase</keyword>
<dbReference type="CDD" id="cd02440">
    <property type="entry name" value="AdoMet_MTases"/>
    <property type="match status" value="1"/>
</dbReference>
<dbReference type="InterPro" id="IPR016718">
    <property type="entry name" value="rRNA_m1G-MeTrfase_A_prd"/>
</dbReference>
<keyword evidence="5" id="KW-0808">Transferase</keyword>
<evidence type="ECO:0000313" key="5">
    <source>
        <dbReference type="EMBL" id="SEJ25654.1"/>
    </source>
</evidence>
<accession>A0A1H6XDS7</accession>
<dbReference type="PANTHER" id="PTHR43460:SF1">
    <property type="entry name" value="METHYLTRANSFERASE TYPE 11 DOMAIN-CONTAINING PROTEIN"/>
    <property type="match status" value="1"/>
</dbReference>
<evidence type="ECO:0000259" key="4">
    <source>
        <dbReference type="Pfam" id="PF21302"/>
    </source>
</evidence>
<dbReference type="Pfam" id="PF13847">
    <property type="entry name" value="Methyltransf_31"/>
    <property type="match status" value="1"/>
</dbReference>
<dbReference type="InterPro" id="IPR052939">
    <property type="entry name" value="23S_rRNA_MeTrnsfrase_RlmA"/>
</dbReference>
<feature type="domain" description="23S rRNA (guanine(745)-N(1))-methyltransferase N-terminal" evidence="4">
    <location>
        <begin position="5"/>
        <end position="39"/>
    </location>
</feature>
<evidence type="ECO:0000256" key="1">
    <source>
        <dbReference type="PIRSR" id="PIRSR018249-1"/>
    </source>
</evidence>
<sequence>MSELACPKCHQPLIRAGRTYKCENNHNYDIAKRGYINLLLNPDKRHNNPGDSKESLIARKAYLDKGYYDPILHEVTHYIQEHAHKEMAILDLGCGEGYYAFKAKQILGDQNRYYALDISKEAINMATRYDQDITWIVGNSKNIPILDHSLDIIMALFTVVNANEIARTLKKDGYMIHVTANKNHLIEIKHLIYDEVHEKSDEFIRQPFPVIESYDFTKKVNINNREDALNLLKMTPHYYHIKKERRSVLDTLEALDITIDLRITVYAPWKQ</sequence>
<dbReference type="GO" id="GO:0032259">
    <property type="term" value="P:methylation"/>
    <property type="evidence" value="ECO:0007669"/>
    <property type="project" value="UniProtKB-KW"/>
</dbReference>
<gene>
    <name evidence="5" type="ORF">SAMN04487834_10856</name>
</gene>
<dbReference type="OrthoDB" id="5522265at2"/>
<proteinExistence type="predicted"/>
<dbReference type="GO" id="GO:0046872">
    <property type="term" value="F:metal ion binding"/>
    <property type="evidence" value="ECO:0007669"/>
    <property type="project" value="UniProtKB-KW"/>
</dbReference>
<keyword evidence="2" id="KW-0949">S-adenosyl-L-methionine</keyword>
<dbReference type="Pfam" id="PF21302">
    <property type="entry name" value="Zn_ribbon_RlmA"/>
    <property type="match status" value="1"/>
</dbReference>
<dbReference type="InterPro" id="IPR048647">
    <property type="entry name" value="RlmA_N"/>
</dbReference>
<dbReference type="STRING" id="322505.SAMN04487836_11251"/>
<feature type="binding site" evidence="2">
    <location>
        <position position="184"/>
    </location>
    <ligand>
        <name>S-adenosyl-L-methionine</name>
        <dbReference type="ChEBI" id="CHEBI:59789"/>
    </ligand>
</feature>
<protein>
    <submittedName>
        <fullName evidence="5">23S rRNA m(1)G-745 methyltransferase</fullName>
    </submittedName>
</protein>
<dbReference type="RefSeq" id="WP_074732805.1">
    <property type="nucleotide sequence ID" value="NZ_FNYK01000085.1"/>
</dbReference>
<reference evidence="6" key="1">
    <citation type="submission" date="2016-10" db="EMBL/GenBank/DDBJ databases">
        <authorList>
            <person name="Varghese N."/>
        </authorList>
    </citation>
    <scope>NUCLEOTIDE SEQUENCE [LARGE SCALE GENOMIC DNA]</scope>
    <source>
        <strain evidence="6">DSM 20406</strain>
    </source>
</reference>
<dbReference type="GO" id="GO:0008168">
    <property type="term" value="F:methyltransferase activity"/>
    <property type="evidence" value="ECO:0007669"/>
    <property type="project" value="UniProtKB-KW"/>
</dbReference>
<organism evidence="5 6">
    <name type="scientific">Sharpea azabuensis</name>
    <dbReference type="NCBI Taxonomy" id="322505"/>
    <lineage>
        <taxon>Bacteria</taxon>
        <taxon>Bacillati</taxon>
        <taxon>Bacillota</taxon>
        <taxon>Erysipelotrichia</taxon>
        <taxon>Erysipelotrichales</taxon>
        <taxon>Coprobacillaceae</taxon>
        <taxon>Sharpea</taxon>
    </lineage>
</organism>
<feature type="binding site" evidence="2">
    <location>
        <position position="68"/>
    </location>
    <ligand>
        <name>S-adenosyl-L-methionine</name>
        <dbReference type="ChEBI" id="CHEBI:59789"/>
    </ligand>
</feature>
<dbReference type="EMBL" id="FNYK01000085">
    <property type="protein sequence ID" value="SEJ25654.1"/>
    <property type="molecule type" value="Genomic_DNA"/>
</dbReference>
<dbReference type="PIRSF" id="PIRSF018249">
    <property type="entry name" value="MyrA_prd"/>
    <property type="match status" value="1"/>
</dbReference>
<feature type="binding site" evidence="2">
    <location>
        <begin position="96"/>
        <end position="97"/>
    </location>
    <ligand>
        <name>S-adenosyl-L-methionine</name>
        <dbReference type="ChEBI" id="CHEBI:59789"/>
    </ligand>
</feature>
<feature type="binding site" evidence="1">
    <location>
        <position position="6"/>
    </location>
    <ligand>
        <name>Zn(2+)</name>
        <dbReference type="ChEBI" id="CHEBI:29105"/>
    </ligand>
</feature>